<dbReference type="EMBL" id="FO082048">
    <property type="protein sequence ID" value="CCE84314.1"/>
    <property type="molecule type" value="Genomic_DNA"/>
</dbReference>
<accession>G8Y6T4</accession>
<dbReference type="STRING" id="559304.G8Y6T4"/>
<gene>
    <name evidence="10" type="primary">Piso0_003855</name>
    <name evidence="9" type="ORF">GNLVRS01_PISO0K04058g</name>
    <name evidence="10" type="ORF">GNLVRS01_PISO0L04059g</name>
</gene>
<comment type="subcellular location">
    <subcellularLocation>
        <location evidence="1">Membrane</location>
        <topology evidence="1">Multi-pass membrane protein</topology>
    </subcellularLocation>
</comment>
<reference evidence="10" key="1">
    <citation type="submission" date="2011-10" db="EMBL/GenBank/DDBJ databases">
        <authorList>
            <person name="Genoscope - CEA"/>
        </authorList>
    </citation>
    <scope>NUCLEOTIDE SEQUENCE</scope>
</reference>
<dbReference type="HOGENOM" id="CLU_007946_8_6_1"/>
<evidence type="ECO:0000256" key="1">
    <source>
        <dbReference type="ARBA" id="ARBA00004141"/>
    </source>
</evidence>
<dbReference type="InParanoid" id="G8Y6T4"/>
<dbReference type="PANTHER" id="PTHR43341">
    <property type="entry name" value="AMINO ACID PERMEASE"/>
    <property type="match status" value="1"/>
</dbReference>
<keyword evidence="11" id="KW-1185">Reference proteome</keyword>
<evidence type="ECO:0000256" key="7">
    <source>
        <dbReference type="SAM" id="Phobius"/>
    </source>
</evidence>
<dbReference type="FunCoup" id="G8Y6T4">
    <property type="interactions" value="220"/>
</dbReference>
<feature type="transmembrane region" description="Helical" evidence="7">
    <location>
        <begin position="752"/>
        <end position="775"/>
    </location>
</feature>
<dbReference type="Pfam" id="PF00324">
    <property type="entry name" value="AA_permease"/>
    <property type="match status" value="1"/>
</dbReference>
<evidence type="ECO:0000313" key="9">
    <source>
        <dbReference type="EMBL" id="CCE83283.1"/>
    </source>
</evidence>
<dbReference type="GO" id="GO:0015171">
    <property type="term" value="F:amino acid transmembrane transporter activity"/>
    <property type="evidence" value="ECO:0007669"/>
    <property type="project" value="TreeGrafter"/>
</dbReference>
<dbReference type="GO" id="GO:0016020">
    <property type="term" value="C:membrane"/>
    <property type="evidence" value="ECO:0007669"/>
    <property type="project" value="UniProtKB-SubCell"/>
</dbReference>
<dbReference type="PANTHER" id="PTHR43341:SF46">
    <property type="entry name" value="SPS-SENSOR COMPONENT SSY1"/>
    <property type="match status" value="1"/>
</dbReference>
<evidence type="ECO:0000256" key="3">
    <source>
        <dbReference type="ARBA" id="ARBA00022692"/>
    </source>
</evidence>
<comment type="similarity">
    <text evidence="2">Belongs to the amino acid-polyamine-organocation (APC) superfamily. YAT (TC 2.A.3.10) family.</text>
</comment>
<evidence type="ECO:0000313" key="10">
    <source>
        <dbReference type="EMBL" id="CCE84314.1"/>
    </source>
</evidence>
<sequence length="823" mass="91512">MTQTGSSMEQNTDRDKADLFPRIGFADTSGQAEEDSSWDSNRSVEVSDATSSVRHFKEIFNGQKDSNEHRVDDQIERTNTYSSYNTSLNDPAGDLGITDGIDSAIIDDISVDQTEGEKFKYLKAYTDIYNLKNKGKALSPEFDSTDLSDYDKYVKQSLLNEAILQKVKEREKGSRVLEVVDPSDLAKKFYPENVYEVDESSGSTAYYRNKGKRFLNRIFRTDGNRKLLSYDSESLDTNTTSPRYLQRRLKVRHLQMISFGGTLGVGLFLNSGKCFTIAGPFGTLLAFIVCGVIVLATVISFCEMAAFVSVIDGVSGLGSRFVNDAFGFASGWSYFLSFAIGISSEIVASVIMLSYYYNLDVFGNKAISGGFVTLFVTVIFLANVIDVRIFGEVEYISSLIKLFGLIILMVIMIIMNRGVFGSSALGFKYWNHSKSNFDENVIFGLFRPSFNLHDTGMDQPGSGIEGDGGRFLSFFTALLVAAYAYSGTEIVCIAACEAQNPRRALPSAMRRVFWRVAVFYCLSIFLVSLNIYSGDPRLLRYYSGQPGVPTEKFNSNFAINYVGGNNCAQSMPSRSGLANGAESPWIVALVSMGLCNEGAVLNGFLIFFAITCGNAQLYVSSRTVYSLALQNKAPAFLTKCNRYGTPYYSVIFAASFSLLSYTCVSEGATVVFQNLTSIISSSGIIVWFSMCLSYIRFYYGLKKRPDIISRDDKSFPYKSFGQPYSAFIGLIGSSLTILGMGYVVFLKHEWNTMFFFSSYGALIIFAGLYLGYALIMGTNTPNLEALDFDSGRTEMDRYIWDGGKEYNNRDPKTVFYRFISWLC</sequence>
<evidence type="ECO:0000313" key="11">
    <source>
        <dbReference type="Proteomes" id="UP000005222"/>
    </source>
</evidence>
<dbReference type="EMBL" id="FO082049">
    <property type="protein sequence ID" value="CCE83283.1"/>
    <property type="molecule type" value="Genomic_DNA"/>
</dbReference>
<feature type="transmembrane region" description="Helical" evidence="7">
    <location>
        <begin position="647"/>
        <end position="672"/>
    </location>
</feature>
<dbReference type="OrthoDB" id="3900342at2759"/>
<evidence type="ECO:0000256" key="6">
    <source>
        <dbReference type="SAM" id="MobiDB-lite"/>
    </source>
</evidence>
<dbReference type="AlphaFoldDB" id="G8Y6T4"/>
<dbReference type="InterPro" id="IPR004841">
    <property type="entry name" value="AA-permease/SLC12A_dom"/>
</dbReference>
<feature type="compositionally biased region" description="Polar residues" evidence="6">
    <location>
        <begin position="1"/>
        <end position="10"/>
    </location>
</feature>
<feature type="domain" description="Amino acid permease/ SLC12A" evidence="8">
    <location>
        <begin position="253"/>
        <end position="781"/>
    </location>
</feature>
<proteinExistence type="inferred from homology"/>
<dbReference type="Proteomes" id="UP000005222">
    <property type="component" value="Chromosome K"/>
</dbReference>
<feature type="transmembrane region" description="Helical" evidence="7">
    <location>
        <begin position="284"/>
        <end position="311"/>
    </location>
</feature>
<organism evidence="10 11">
    <name type="scientific">Pichia sorbitophila (strain ATCC MYA-4447 / BCRC 22081 / CBS 7064 / NBRC 10061 / NRRL Y-12695)</name>
    <name type="common">Hybrid yeast</name>
    <dbReference type="NCBI Taxonomy" id="559304"/>
    <lineage>
        <taxon>Eukaryota</taxon>
        <taxon>Fungi</taxon>
        <taxon>Dikarya</taxon>
        <taxon>Ascomycota</taxon>
        <taxon>Saccharomycotina</taxon>
        <taxon>Pichiomycetes</taxon>
        <taxon>Debaryomycetaceae</taxon>
        <taxon>Millerozyma</taxon>
    </lineage>
</organism>
<dbReference type="eggNOG" id="KOG1286">
    <property type="taxonomic scope" value="Eukaryota"/>
</dbReference>
<feature type="transmembrane region" description="Helical" evidence="7">
    <location>
        <begin position="512"/>
        <end position="532"/>
    </location>
</feature>
<dbReference type="Gene3D" id="1.20.1740.10">
    <property type="entry name" value="Amino acid/polyamine transporter I"/>
    <property type="match status" value="1"/>
</dbReference>
<protein>
    <submittedName>
        <fullName evidence="10">Piso0_003855 protein</fullName>
    </submittedName>
</protein>
<evidence type="ECO:0000256" key="2">
    <source>
        <dbReference type="ARBA" id="ARBA00006983"/>
    </source>
</evidence>
<dbReference type="Proteomes" id="UP000005222">
    <property type="component" value="Chromosome L"/>
</dbReference>
<evidence type="ECO:0000259" key="8">
    <source>
        <dbReference type="Pfam" id="PF00324"/>
    </source>
</evidence>
<name>G8Y6T4_PICSO</name>
<reference evidence="11" key="2">
    <citation type="journal article" date="2012" name="G3 (Bethesda)">
        <title>Pichia sorbitophila, an interspecies yeast hybrid reveals early steps of genome resolution following polyploidization.</title>
        <authorList>
            <person name="Leh Louis V."/>
            <person name="Despons L."/>
            <person name="Friedrich A."/>
            <person name="Martin T."/>
            <person name="Durrens P."/>
            <person name="Casaregola S."/>
            <person name="Neuveglise C."/>
            <person name="Fairhead C."/>
            <person name="Marck C."/>
            <person name="Cruz J.A."/>
            <person name="Straub M.L."/>
            <person name="Kugler V."/>
            <person name="Sacerdot C."/>
            <person name="Uzunov Z."/>
            <person name="Thierry A."/>
            <person name="Weiss S."/>
            <person name="Bleykasten C."/>
            <person name="De Montigny J."/>
            <person name="Jacques N."/>
            <person name="Jung P."/>
            <person name="Lemaire M."/>
            <person name="Mallet S."/>
            <person name="Morel G."/>
            <person name="Richard G.F."/>
            <person name="Sarkar A."/>
            <person name="Savel G."/>
            <person name="Schacherer J."/>
            <person name="Seret M.L."/>
            <person name="Talla E."/>
            <person name="Samson G."/>
            <person name="Jubin C."/>
            <person name="Poulain J."/>
            <person name="Vacherie B."/>
            <person name="Barbe V."/>
            <person name="Pelletier E."/>
            <person name="Sherman D.J."/>
            <person name="Westhof E."/>
            <person name="Weissenbach J."/>
            <person name="Baret P.V."/>
            <person name="Wincker P."/>
            <person name="Gaillardin C."/>
            <person name="Dujon B."/>
            <person name="Souciet J.L."/>
        </authorList>
    </citation>
    <scope>NUCLEOTIDE SEQUENCE [LARGE SCALE GENOMIC DNA]</scope>
    <source>
        <strain evidence="11">ATCC MYA-4447 / BCRC 22081 / CBS 7064 / NBRC 10061 / NRRL Y-12695</strain>
    </source>
</reference>
<keyword evidence="5 7" id="KW-0472">Membrane</keyword>
<feature type="transmembrane region" description="Helical" evidence="7">
    <location>
        <begin position="369"/>
        <end position="389"/>
    </location>
</feature>
<dbReference type="InterPro" id="IPR050524">
    <property type="entry name" value="APC_YAT"/>
</dbReference>
<feature type="transmembrane region" description="Helical" evidence="7">
    <location>
        <begin position="331"/>
        <end position="357"/>
    </location>
</feature>
<feature type="region of interest" description="Disordered" evidence="6">
    <location>
        <begin position="1"/>
        <end position="42"/>
    </location>
</feature>
<evidence type="ECO:0000256" key="5">
    <source>
        <dbReference type="ARBA" id="ARBA00023136"/>
    </source>
</evidence>
<feature type="transmembrane region" description="Helical" evidence="7">
    <location>
        <begin position="678"/>
        <end position="699"/>
    </location>
</feature>
<evidence type="ECO:0000256" key="4">
    <source>
        <dbReference type="ARBA" id="ARBA00022989"/>
    </source>
</evidence>
<keyword evidence="4 7" id="KW-1133">Transmembrane helix</keyword>
<feature type="transmembrane region" description="Helical" evidence="7">
    <location>
        <begin position="395"/>
        <end position="415"/>
    </location>
</feature>
<feature type="transmembrane region" description="Helical" evidence="7">
    <location>
        <begin position="720"/>
        <end position="746"/>
    </location>
</feature>
<keyword evidence="3 7" id="KW-0812">Transmembrane</keyword>